<evidence type="ECO:0000256" key="7">
    <source>
        <dbReference type="ARBA" id="ARBA00023242"/>
    </source>
</evidence>
<dbReference type="GO" id="GO:0000977">
    <property type="term" value="F:RNA polymerase II transcription regulatory region sequence-specific DNA binding"/>
    <property type="evidence" value="ECO:0007669"/>
    <property type="project" value="TreeGrafter"/>
</dbReference>
<protein>
    <submittedName>
        <fullName evidence="10">ZN271 protein</fullName>
    </submittedName>
</protein>
<keyword evidence="11" id="KW-1185">Reference proteome</keyword>
<evidence type="ECO:0000256" key="5">
    <source>
        <dbReference type="ARBA" id="ARBA00022833"/>
    </source>
</evidence>
<comment type="caution">
    <text evidence="10">The sequence shown here is derived from an EMBL/GenBank/DDBJ whole genome shotgun (WGS) entry which is preliminary data.</text>
</comment>
<feature type="non-terminal residue" evidence="10">
    <location>
        <position position="68"/>
    </location>
</feature>
<name>A0A7L4CRY0_9AVES</name>
<dbReference type="GO" id="GO:0000981">
    <property type="term" value="F:DNA-binding transcription factor activity, RNA polymerase II-specific"/>
    <property type="evidence" value="ECO:0007669"/>
    <property type="project" value="TreeGrafter"/>
</dbReference>
<reference evidence="10 11" key="1">
    <citation type="submission" date="2019-09" db="EMBL/GenBank/DDBJ databases">
        <title>Bird 10,000 Genomes (B10K) Project - Family phase.</title>
        <authorList>
            <person name="Zhang G."/>
        </authorList>
    </citation>
    <scope>NUCLEOTIDE SEQUENCE [LARGE SCALE GENOMIC DNA]</scope>
    <source>
        <strain evidence="10">B10K-DU-005-01</strain>
    </source>
</reference>
<dbReference type="InterPro" id="IPR013087">
    <property type="entry name" value="Znf_C2H2_type"/>
</dbReference>
<evidence type="ECO:0000256" key="1">
    <source>
        <dbReference type="ARBA" id="ARBA00004123"/>
    </source>
</evidence>
<evidence type="ECO:0000256" key="8">
    <source>
        <dbReference type="PROSITE-ProRule" id="PRU00042"/>
    </source>
</evidence>
<feature type="non-terminal residue" evidence="10">
    <location>
        <position position="1"/>
    </location>
</feature>
<dbReference type="PROSITE" id="PS50157">
    <property type="entry name" value="ZINC_FINGER_C2H2_2"/>
    <property type="match status" value="2"/>
</dbReference>
<dbReference type="PANTHER" id="PTHR24381">
    <property type="entry name" value="ZINC FINGER PROTEIN"/>
    <property type="match status" value="1"/>
</dbReference>
<accession>A0A7L4CRY0</accession>
<dbReference type="Proteomes" id="UP000551823">
    <property type="component" value="Unassembled WGS sequence"/>
</dbReference>
<keyword evidence="5" id="KW-0862">Zinc</keyword>
<dbReference type="Pfam" id="PF13894">
    <property type="entry name" value="zf-C2H2_4"/>
    <property type="match status" value="1"/>
</dbReference>
<feature type="domain" description="C2H2-type" evidence="9">
    <location>
        <begin position="26"/>
        <end position="48"/>
    </location>
</feature>
<evidence type="ECO:0000256" key="6">
    <source>
        <dbReference type="ARBA" id="ARBA00023125"/>
    </source>
</evidence>
<dbReference type="GO" id="GO:0008270">
    <property type="term" value="F:zinc ion binding"/>
    <property type="evidence" value="ECO:0007669"/>
    <property type="project" value="UniProtKB-KW"/>
</dbReference>
<dbReference type="AlphaFoldDB" id="A0A7L4CRY0"/>
<evidence type="ECO:0000313" key="10">
    <source>
        <dbReference type="EMBL" id="NXW52959.1"/>
    </source>
</evidence>
<dbReference type="PROSITE" id="PS00028">
    <property type="entry name" value="ZINC_FINGER_C2H2_1"/>
    <property type="match status" value="1"/>
</dbReference>
<dbReference type="SMART" id="SM00355">
    <property type="entry name" value="ZnF_C2H2"/>
    <property type="match status" value="2"/>
</dbReference>
<organism evidence="10 11">
    <name type="scientific">Nyctiprogne leucopyga</name>
    <dbReference type="NCBI Taxonomy" id="382315"/>
    <lineage>
        <taxon>Eukaryota</taxon>
        <taxon>Metazoa</taxon>
        <taxon>Chordata</taxon>
        <taxon>Craniata</taxon>
        <taxon>Vertebrata</taxon>
        <taxon>Euteleostomi</taxon>
        <taxon>Archelosauria</taxon>
        <taxon>Archosauria</taxon>
        <taxon>Dinosauria</taxon>
        <taxon>Saurischia</taxon>
        <taxon>Theropoda</taxon>
        <taxon>Coelurosauria</taxon>
        <taxon>Aves</taxon>
        <taxon>Neognathae</taxon>
        <taxon>Neoaves</taxon>
        <taxon>Strisores</taxon>
        <taxon>Caprimulgiformes</taxon>
        <taxon>Caprimulgidae</taxon>
        <taxon>Chordeilinae</taxon>
        <taxon>Nyctiprogne</taxon>
    </lineage>
</organism>
<dbReference type="SUPFAM" id="SSF57667">
    <property type="entry name" value="beta-beta-alpha zinc fingers"/>
    <property type="match status" value="2"/>
</dbReference>
<evidence type="ECO:0000313" key="11">
    <source>
        <dbReference type="Proteomes" id="UP000551823"/>
    </source>
</evidence>
<sequence>RCEECGLTFRHATTFLLHQQTHSGTFSCPLCPQHFEDSTQLARHRRRHHPPLTKPYRCDACGKAYAQP</sequence>
<keyword evidence="7" id="KW-0539">Nucleus</keyword>
<gene>
    <name evidence="10" type="primary">Znf271_2</name>
    <name evidence="10" type="ORF">NYCLEU_R15080</name>
</gene>
<keyword evidence="4 8" id="KW-0863">Zinc-finger</keyword>
<feature type="domain" description="C2H2-type" evidence="9">
    <location>
        <begin position="1"/>
        <end position="27"/>
    </location>
</feature>
<dbReference type="GO" id="GO:0005634">
    <property type="term" value="C:nucleus"/>
    <property type="evidence" value="ECO:0007669"/>
    <property type="project" value="UniProtKB-SubCell"/>
</dbReference>
<keyword evidence="2" id="KW-0479">Metal-binding</keyword>
<keyword evidence="6" id="KW-0238">DNA-binding</keyword>
<evidence type="ECO:0000259" key="9">
    <source>
        <dbReference type="PROSITE" id="PS50157"/>
    </source>
</evidence>
<dbReference type="EMBL" id="VZZU01015615">
    <property type="protein sequence ID" value="NXW52959.1"/>
    <property type="molecule type" value="Genomic_DNA"/>
</dbReference>
<evidence type="ECO:0000256" key="3">
    <source>
        <dbReference type="ARBA" id="ARBA00022737"/>
    </source>
</evidence>
<evidence type="ECO:0000256" key="2">
    <source>
        <dbReference type="ARBA" id="ARBA00022723"/>
    </source>
</evidence>
<dbReference type="Pfam" id="PF00096">
    <property type="entry name" value="zf-C2H2"/>
    <property type="match status" value="1"/>
</dbReference>
<dbReference type="Gene3D" id="3.30.160.60">
    <property type="entry name" value="Classic Zinc Finger"/>
    <property type="match status" value="1"/>
</dbReference>
<comment type="subcellular location">
    <subcellularLocation>
        <location evidence="1">Nucleus</location>
    </subcellularLocation>
</comment>
<proteinExistence type="predicted"/>
<dbReference type="PANTHER" id="PTHR24381:SF390">
    <property type="entry name" value="ZINC FINGER PROTEIN 37 HOMOLOG"/>
    <property type="match status" value="1"/>
</dbReference>
<dbReference type="InterPro" id="IPR036236">
    <property type="entry name" value="Znf_C2H2_sf"/>
</dbReference>
<evidence type="ECO:0000256" key="4">
    <source>
        <dbReference type="ARBA" id="ARBA00022771"/>
    </source>
</evidence>
<keyword evidence="3" id="KW-0677">Repeat</keyword>